<accession>A0A7Z8Y1D0</accession>
<keyword evidence="2" id="KW-1133">Transmembrane helix</keyword>
<keyword evidence="2" id="KW-0812">Transmembrane</keyword>
<proteinExistence type="predicted"/>
<evidence type="ECO:0008006" key="5">
    <source>
        <dbReference type="Google" id="ProtNLM"/>
    </source>
</evidence>
<dbReference type="RefSeq" id="WP_230307547.1">
    <property type="nucleotide sequence ID" value="NZ_UXHF01000011.1"/>
</dbReference>
<dbReference type="Pfam" id="PF16357">
    <property type="entry name" value="PepSY_TM_like_2"/>
    <property type="match status" value="1"/>
</dbReference>
<dbReference type="AlphaFoldDB" id="A0A7Z8Y1D0"/>
<name>A0A7Z8Y1D0_9CAUL</name>
<dbReference type="EMBL" id="UXHF01000011">
    <property type="protein sequence ID" value="VDC48788.1"/>
    <property type="molecule type" value="Genomic_DNA"/>
</dbReference>
<evidence type="ECO:0000313" key="3">
    <source>
        <dbReference type="EMBL" id="VDC48788.1"/>
    </source>
</evidence>
<keyword evidence="4" id="KW-1185">Reference proteome</keyword>
<dbReference type="InterPro" id="IPR032307">
    <property type="entry name" value="PepSY_TM-like_2"/>
</dbReference>
<feature type="transmembrane region" description="Helical" evidence="2">
    <location>
        <begin position="206"/>
        <end position="225"/>
    </location>
</feature>
<protein>
    <recommendedName>
        <fullName evidence="5">PepSY-associated TM helix domain-containing protein</fullName>
    </recommendedName>
</protein>
<reference evidence="3 4" key="1">
    <citation type="submission" date="2018-11" db="EMBL/GenBank/DDBJ databases">
        <authorList>
            <person name="Peiro R."/>
            <person name="Begona"/>
            <person name="Cbmso G."/>
            <person name="Lopez M."/>
            <person name="Gonzalez S."/>
            <person name="Sacristan E."/>
            <person name="Castillo E."/>
        </authorList>
    </citation>
    <scope>NUCLEOTIDE SEQUENCE [LARGE SCALE GENOMIC DNA]</scope>
    <source>
        <strain evidence="3">Brev_genome</strain>
    </source>
</reference>
<dbReference type="PANTHER" id="PTHR40115:SF1">
    <property type="entry name" value="INNER MEMBRANE PROTEIN WITH PEPSY TM HELIX"/>
    <property type="match status" value="1"/>
</dbReference>
<feature type="transmembrane region" description="Helical" evidence="2">
    <location>
        <begin position="173"/>
        <end position="200"/>
    </location>
</feature>
<dbReference type="Proteomes" id="UP000289220">
    <property type="component" value="Unassembled WGS sequence"/>
</dbReference>
<gene>
    <name evidence="3" type="ORF">BREV_BREV_00837</name>
</gene>
<evidence type="ECO:0000256" key="1">
    <source>
        <dbReference type="SAM" id="MobiDB-lite"/>
    </source>
</evidence>
<evidence type="ECO:0000313" key="4">
    <source>
        <dbReference type="Proteomes" id="UP000289220"/>
    </source>
</evidence>
<keyword evidence="2" id="KW-0472">Membrane</keyword>
<feature type="region of interest" description="Disordered" evidence="1">
    <location>
        <begin position="1"/>
        <end position="20"/>
    </location>
</feature>
<dbReference type="PANTHER" id="PTHR40115">
    <property type="entry name" value="INNER MEMBRANE PROTEIN WITH PEPSY TM HELIX"/>
    <property type="match status" value="1"/>
</dbReference>
<evidence type="ECO:0000256" key="2">
    <source>
        <dbReference type="SAM" id="Phobius"/>
    </source>
</evidence>
<feature type="transmembrane region" description="Helical" evidence="2">
    <location>
        <begin position="38"/>
        <end position="60"/>
    </location>
</feature>
<organism evidence="3 4">
    <name type="scientific">Brevundimonas mediterranea</name>
    <dbReference type="NCBI Taxonomy" id="74329"/>
    <lineage>
        <taxon>Bacteria</taxon>
        <taxon>Pseudomonadati</taxon>
        <taxon>Pseudomonadota</taxon>
        <taxon>Alphaproteobacteria</taxon>
        <taxon>Caulobacterales</taxon>
        <taxon>Caulobacteraceae</taxon>
        <taxon>Brevundimonas</taxon>
    </lineage>
</organism>
<sequence length="226" mass="24516">MTERAAHPQAELPAKDSKKPKAALNGARSFWLKQLHSWHWISAAVSLVGLILFAITGVTLNHAASIPAEPVTVEQTATLPAPLLQRLAEFPQETTDPVPDAVARWSAQTLKAEIAGKPTETTAEEIYVALPTPGGDGWVTIDRSTGDVLHEKTTRGWIAYLNDLHKGRNAGAVWFWFIDVFAVACLIFALTGLGLMWLHAKGRPSTWPLAALGLLVPVVIALIFIH</sequence>
<comment type="caution">
    <text evidence="3">The sequence shown here is derived from an EMBL/GenBank/DDBJ whole genome shotgun (WGS) entry which is preliminary data.</text>
</comment>